<evidence type="ECO:0000313" key="2">
    <source>
        <dbReference type="Proteomes" id="UP000011518"/>
    </source>
</evidence>
<evidence type="ECO:0000313" key="1">
    <source>
        <dbReference type="EMBL" id="ELW62350.1"/>
    </source>
</evidence>
<dbReference type="EMBL" id="KB320826">
    <property type="protein sequence ID" value="ELW62350.1"/>
    <property type="molecule type" value="Genomic_DNA"/>
</dbReference>
<dbReference type="AlphaFoldDB" id="L9KHF5"/>
<dbReference type="Proteomes" id="UP000011518">
    <property type="component" value="Unassembled WGS sequence"/>
</dbReference>
<organism evidence="1 2">
    <name type="scientific">Tupaia chinensis</name>
    <name type="common">Chinese tree shrew</name>
    <name type="synonym">Tupaia belangeri chinensis</name>
    <dbReference type="NCBI Taxonomy" id="246437"/>
    <lineage>
        <taxon>Eukaryota</taxon>
        <taxon>Metazoa</taxon>
        <taxon>Chordata</taxon>
        <taxon>Craniata</taxon>
        <taxon>Vertebrata</taxon>
        <taxon>Euteleostomi</taxon>
        <taxon>Mammalia</taxon>
        <taxon>Eutheria</taxon>
        <taxon>Euarchontoglires</taxon>
        <taxon>Scandentia</taxon>
        <taxon>Tupaiidae</taxon>
        <taxon>Tupaia</taxon>
    </lineage>
</organism>
<reference evidence="2" key="2">
    <citation type="journal article" date="2013" name="Nat. Commun.">
        <title>Genome of the Chinese tree shrew.</title>
        <authorList>
            <person name="Fan Y."/>
            <person name="Huang Z.Y."/>
            <person name="Cao C.C."/>
            <person name="Chen C.S."/>
            <person name="Chen Y.X."/>
            <person name="Fan D.D."/>
            <person name="He J."/>
            <person name="Hou H.L."/>
            <person name="Hu L."/>
            <person name="Hu X.T."/>
            <person name="Jiang X.T."/>
            <person name="Lai R."/>
            <person name="Lang Y.S."/>
            <person name="Liang B."/>
            <person name="Liao S.G."/>
            <person name="Mu D."/>
            <person name="Ma Y.Y."/>
            <person name="Niu Y.Y."/>
            <person name="Sun X.Q."/>
            <person name="Xia J.Q."/>
            <person name="Xiao J."/>
            <person name="Xiong Z.Q."/>
            <person name="Xu L."/>
            <person name="Yang L."/>
            <person name="Zhang Y."/>
            <person name="Zhao W."/>
            <person name="Zhao X.D."/>
            <person name="Zheng Y.T."/>
            <person name="Zhou J.M."/>
            <person name="Zhu Y.B."/>
            <person name="Zhang G.J."/>
            <person name="Wang J."/>
            <person name="Yao Y.G."/>
        </authorList>
    </citation>
    <scope>NUCLEOTIDE SEQUENCE [LARGE SCALE GENOMIC DNA]</scope>
</reference>
<keyword evidence="2" id="KW-1185">Reference proteome</keyword>
<name>L9KHF5_TUPCH</name>
<proteinExistence type="predicted"/>
<accession>L9KHF5</accession>
<sequence length="155" mass="16701">MAAPRTCTDRGHCSVWELREGNDRQGRDCSPRGAYWMLDAVKCSSGEKPFFTSGAESQPNVLRGPGPRAPTSAHRALGLCMSCTSVVRCPSSSLELALPPHTDGFLPFLSSPFPPPPLRPNTSVLAPTYTQVFWNHRVGRNRTAAITVPGVSAPL</sequence>
<reference evidence="2" key="1">
    <citation type="submission" date="2012-07" db="EMBL/GenBank/DDBJ databases">
        <title>Genome of the Chinese tree shrew, a rising model animal genetically related to primates.</title>
        <authorList>
            <person name="Zhang G."/>
            <person name="Fan Y."/>
            <person name="Yao Y."/>
            <person name="Huang Z."/>
        </authorList>
    </citation>
    <scope>NUCLEOTIDE SEQUENCE [LARGE SCALE GENOMIC DNA]</scope>
</reference>
<dbReference type="InParanoid" id="L9KHF5"/>
<protein>
    <submittedName>
        <fullName evidence="1">Uncharacterized protein</fullName>
    </submittedName>
</protein>
<gene>
    <name evidence="1" type="ORF">TREES_T100021463</name>
</gene>